<dbReference type="AlphaFoldDB" id="A0AAV8XXM7"/>
<keyword evidence="2" id="KW-1185">Reference proteome</keyword>
<gene>
    <name evidence="1" type="ORF">NQ314_009801</name>
</gene>
<reference evidence="1" key="1">
    <citation type="journal article" date="2023" name="Insect Mol. Biol.">
        <title>Genome sequencing provides insights into the evolution of gene families encoding plant cell wall-degrading enzymes in longhorned beetles.</title>
        <authorList>
            <person name="Shin N.R."/>
            <person name="Okamura Y."/>
            <person name="Kirsch R."/>
            <person name="Pauchet Y."/>
        </authorList>
    </citation>
    <scope>NUCLEOTIDE SEQUENCE</scope>
    <source>
        <strain evidence="1">RBIC_L_NR</strain>
    </source>
</reference>
<accession>A0AAV8XXM7</accession>
<evidence type="ECO:0000313" key="1">
    <source>
        <dbReference type="EMBL" id="KAJ8943228.1"/>
    </source>
</evidence>
<protein>
    <submittedName>
        <fullName evidence="1">Uncharacterized protein</fullName>
    </submittedName>
</protein>
<dbReference type="PANTHER" id="PTHR33936:SF24">
    <property type="entry name" value="C2H2-TYPE DOMAIN-CONTAINING PROTEIN"/>
    <property type="match status" value="1"/>
</dbReference>
<name>A0AAV8XXM7_9CUCU</name>
<organism evidence="1 2">
    <name type="scientific">Rhamnusium bicolor</name>
    <dbReference type="NCBI Taxonomy" id="1586634"/>
    <lineage>
        <taxon>Eukaryota</taxon>
        <taxon>Metazoa</taxon>
        <taxon>Ecdysozoa</taxon>
        <taxon>Arthropoda</taxon>
        <taxon>Hexapoda</taxon>
        <taxon>Insecta</taxon>
        <taxon>Pterygota</taxon>
        <taxon>Neoptera</taxon>
        <taxon>Endopterygota</taxon>
        <taxon>Coleoptera</taxon>
        <taxon>Polyphaga</taxon>
        <taxon>Cucujiformia</taxon>
        <taxon>Chrysomeloidea</taxon>
        <taxon>Cerambycidae</taxon>
        <taxon>Lepturinae</taxon>
        <taxon>Rhagiini</taxon>
        <taxon>Rhamnusium</taxon>
    </lineage>
</organism>
<dbReference type="Proteomes" id="UP001162156">
    <property type="component" value="Unassembled WGS sequence"/>
</dbReference>
<dbReference type="InterPro" id="IPR052797">
    <property type="entry name" value="RegFact_GeneExpr_CellDeath"/>
</dbReference>
<dbReference type="PANTHER" id="PTHR33936">
    <property type="entry name" value="PROTEIN CBG17840"/>
    <property type="match status" value="1"/>
</dbReference>
<comment type="caution">
    <text evidence="1">The sequence shown here is derived from an EMBL/GenBank/DDBJ whole genome shotgun (WGS) entry which is preliminary data.</text>
</comment>
<sequence>MRKSRKIDHSSKRMRKIQGSNKINYACTSQIRVIVNKNKCTAFYYKTHYGHNIDLQHLHIPKDERSIIAAKLSSGVSVSQ</sequence>
<proteinExistence type="predicted"/>
<evidence type="ECO:0000313" key="2">
    <source>
        <dbReference type="Proteomes" id="UP001162156"/>
    </source>
</evidence>
<dbReference type="EMBL" id="JANEYF010002698">
    <property type="protein sequence ID" value="KAJ8943228.1"/>
    <property type="molecule type" value="Genomic_DNA"/>
</dbReference>